<dbReference type="PANTHER" id="PTHR21624">
    <property type="entry name" value="STEROL DESATURASE-RELATED PROTEIN"/>
    <property type="match status" value="1"/>
</dbReference>
<keyword evidence="11" id="KW-1185">Reference proteome</keyword>
<dbReference type="GO" id="GO:0012505">
    <property type="term" value="C:endomembrane system"/>
    <property type="evidence" value="ECO:0007669"/>
    <property type="project" value="UniProtKB-SubCell"/>
</dbReference>
<feature type="region of interest" description="Disordered" evidence="7">
    <location>
        <begin position="299"/>
        <end position="325"/>
    </location>
</feature>
<evidence type="ECO:0000313" key="10">
    <source>
        <dbReference type="EMBL" id="SEJ75538.1"/>
    </source>
</evidence>
<protein>
    <submittedName>
        <fullName evidence="10">Sterol desaturase/sphingolipid hydroxylase, fatty acid hydroxylase superfamily</fullName>
    </submittedName>
</protein>
<evidence type="ECO:0000259" key="9">
    <source>
        <dbReference type="Pfam" id="PF04116"/>
    </source>
</evidence>
<feature type="domain" description="Fatty acid hydroxylase" evidence="9">
    <location>
        <begin position="107"/>
        <end position="240"/>
    </location>
</feature>
<keyword evidence="5" id="KW-0443">Lipid metabolism</keyword>
<evidence type="ECO:0000313" key="11">
    <source>
        <dbReference type="Proteomes" id="UP000198866"/>
    </source>
</evidence>
<keyword evidence="3 8" id="KW-1133">Transmembrane helix</keyword>
<evidence type="ECO:0000256" key="5">
    <source>
        <dbReference type="ARBA" id="ARBA00023098"/>
    </source>
</evidence>
<organism evidence="10 11">
    <name type="scientific">Paraburkholderia diazotrophica</name>
    <dbReference type="NCBI Taxonomy" id="667676"/>
    <lineage>
        <taxon>Bacteria</taxon>
        <taxon>Pseudomonadati</taxon>
        <taxon>Pseudomonadota</taxon>
        <taxon>Betaproteobacteria</taxon>
        <taxon>Burkholderiales</taxon>
        <taxon>Burkholderiaceae</taxon>
        <taxon>Paraburkholderia</taxon>
    </lineage>
</organism>
<dbReference type="InterPro" id="IPR006694">
    <property type="entry name" value="Fatty_acid_hydroxylase"/>
</dbReference>
<dbReference type="PANTHER" id="PTHR21624:SF1">
    <property type="entry name" value="ALKYLGLYCEROL MONOOXYGENASE"/>
    <property type="match status" value="1"/>
</dbReference>
<reference evidence="11" key="1">
    <citation type="submission" date="2016-10" db="EMBL/GenBank/DDBJ databases">
        <authorList>
            <person name="Varghese N."/>
            <person name="Submissions S."/>
        </authorList>
    </citation>
    <scope>NUCLEOTIDE SEQUENCE [LARGE SCALE GENOMIC DNA]</scope>
    <source>
        <strain evidence="11">LMG 26031</strain>
    </source>
</reference>
<feature type="transmembrane region" description="Helical" evidence="8">
    <location>
        <begin position="27"/>
        <end position="46"/>
    </location>
</feature>
<evidence type="ECO:0000256" key="2">
    <source>
        <dbReference type="ARBA" id="ARBA00022692"/>
    </source>
</evidence>
<evidence type="ECO:0000256" key="4">
    <source>
        <dbReference type="ARBA" id="ARBA00023002"/>
    </source>
</evidence>
<feature type="compositionally biased region" description="Basic and acidic residues" evidence="7">
    <location>
        <begin position="316"/>
        <end position="325"/>
    </location>
</feature>
<accession>A0A1H7BDK0</accession>
<dbReference type="Pfam" id="PF04116">
    <property type="entry name" value="FA_hydroxylase"/>
    <property type="match status" value="1"/>
</dbReference>
<dbReference type="GO" id="GO:0006643">
    <property type="term" value="P:membrane lipid metabolic process"/>
    <property type="evidence" value="ECO:0007669"/>
    <property type="project" value="TreeGrafter"/>
</dbReference>
<dbReference type="GO" id="GO:0008610">
    <property type="term" value="P:lipid biosynthetic process"/>
    <property type="evidence" value="ECO:0007669"/>
    <property type="project" value="InterPro"/>
</dbReference>
<keyword evidence="2 8" id="KW-0812">Transmembrane</keyword>
<dbReference type="AlphaFoldDB" id="A0A1H7BDK0"/>
<evidence type="ECO:0000256" key="1">
    <source>
        <dbReference type="ARBA" id="ARBA00004127"/>
    </source>
</evidence>
<feature type="transmembrane region" description="Helical" evidence="8">
    <location>
        <begin position="74"/>
        <end position="91"/>
    </location>
</feature>
<comment type="subcellular location">
    <subcellularLocation>
        <location evidence="1">Endomembrane system</location>
        <topology evidence="1">Multi-pass membrane protein</topology>
    </subcellularLocation>
</comment>
<dbReference type="EMBL" id="FNYE01000017">
    <property type="protein sequence ID" value="SEJ75538.1"/>
    <property type="molecule type" value="Genomic_DNA"/>
</dbReference>
<keyword evidence="6 8" id="KW-0472">Membrane</keyword>
<dbReference type="GO" id="GO:0050479">
    <property type="term" value="F:glyceryl-ether monooxygenase activity"/>
    <property type="evidence" value="ECO:0007669"/>
    <property type="project" value="TreeGrafter"/>
</dbReference>
<dbReference type="Proteomes" id="UP000198866">
    <property type="component" value="Unassembled WGS sequence"/>
</dbReference>
<feature type="transmembrane region" description="Helical" evidence="8">
    <location>
        <begin position="103"/>
        <end position="120"/>
    </location>
</feature>
<gene>
    <name evidence="10" type="ORF">SAMN05192539_1017103</name>
</gene>
<proteinExistence type="predicted"/>
<name>A0A1H7BDK0_9BURK</name>
<evidence type="ECO:0000256" key="8">
    <source>
        <dbReference type="SAM" id="Phobius"/>
    </source>
</evidence>
<evidence type="ECO:0000256" key="3">
    <source>
        <dbReference type="ARBA" id="ARBA00022989"/>
    </source>
</evidence>
<dbReference type="GO" id="GO:0016020">
    <property type="term" value="C:membrane"/>
    <property type="evidence" value="ECO:0007669"/>
    <property type="project" value="GOC"/>
</dbReference>
<evidence type="ECO:0000256" key="6">
    <source>
        <dbReference type="ARBA" id="ARBA00023136"/>
    </source>
</evidence>
<sequence>MLIHHFTADDTSRHNRYGIVMENLGKFTLYVLAFVIAVSMIEAVWLTRKNRNTVTPFAWHEVWLSIVDLVARKLLAMLPLSLAAPVFAFAWDHRLFTMEINSALMVLALFVGQEFCYYWYHRASHRVRYLWATHAVHHSPNQLTLSTSYRLGITGKVSGSTIFFAPLVLLGVRPEVVLMTLSINLLYQFWLHTTWIPKLGWLEYVFNTPSSHRVHHASNVDYLDANYGGVLIVFDRLFGTYVEERADEPCVYGLVTPTTSRNPFVVEFEHWATLVRDVVKAKSVWIAINHVIQPPGWLPDGGGETTEELRRKTRPATRECEAVNG</sequence>
<evidence type="ECO:0000256" key="7">
    <source>
        <dbReference type="SAM" id="MobiDB-lite"/>
    </source>
</evidence>
<dbReference type="GO" id="GO:0005506">
    <property type="term" value="F:iron ion binding"/>
    <property type="evidence" value="ECO:0007669"/>
    <property type="project" value="InterPro"/>
</dbReference>
<dbReference type="STRING" id="667676.SAMN05192539_1017103"/>
<dbReference type="InterPro" id="IPR051689">
    <property type="entry name" value="Sterol_desaturase/TMEM195"/>
</dbReference>
<keyword evidence="4" id="KW-0560">Oxidoreductase</keyword>